<dbReference type="PROSITE" id="PS51257">
    <property type="entry name" value="PROKAR_LIPOPROTEIN"/>
    <property type="match status" value="1"/>
</dbReference>
<name>A0A4P7PVE3_9FLAO</name>
<dbReference type="OrthoDB" id="1354837at2"/>
<accession>A0A4P7PVE3</accession>
<dbReference type="AlphaFoldDB" id="A0A4P7PVE3"/>
<evidence type="ECO:0000313" key="1">
    <source>
        <dbReference type="EMBL" id="QBZ98252.1"/>
    </source>
</evidence>
<dbReference type="RefSeq" id="WP_136152160.1">
    <property type="nucleotide sequence ID" value="NZ_CP038810.1"/>
</dbReference>
<reference evidence="1 2" key="1">
    <citation type="submission" date="2019-04" db="EMBL/GenBank/DDBJ databases">
        <title>Flavobacterium sp. GS03.</title>
        <authorList>
            <person name="Kim H."/>
        </authorList>
    </citation>
    <scope>NUCLEOTIDE SEQUENCE [LARGE SCALE GENOMIC DNA]</scope>
    <source>
        <strain evidence="1 2">GS03</strain>
    </source>
</reference>
<protein>
    <submittedName>
        <fullName evidence="1">Uncharacterized protein</fullName>
    </submittedName>
</protein>
<organism evidence="1 2">
    <name type="scientific">Flavobacterium sangjuense</name>
    <dbReference type="NCBI Taxonomy" id="2518177"/>
    <lineage>
        <taxon>Bacteria</taxon>
        <taxon>Pseudomonadati</taxon>
        <taxon>Bacteroidota</taxon>
        <taxon>Flavobacteriia</taxon>
        <taxon>Flavobacteriales</taxon>
        <taxon>Flavobacteriaceae</taxon>
        <taxon>Flavobacterium</taxon>
    </lineage>
</organism>
<keyword evidence="2" id="KW-1185">Reference proteome</keyword>
<dbReference type="EMBL" id="CP038810">
    <property type="protein sequence ID" value="QBZ98252.1"/>
    <property type="molecule type" value="Genomic_DNA"/>
</dbReference>
<gene>
    <name evidence="1" type="ORF">GS03_01757</name>
</gene>
<dbReference type="KEGG" id="fsn:GS03_01757"/>
<proteinExistence type="predicted"/>
<dbReference type="Proteomes" id="UP000296862">
    <property type="component" value="Chromosome"/>
</dbReference>
<evidence type="ECO:0000313" key="2">
    <source>
        <dbReference type="Proteomes" id="UP000296862"/>
    </source>
</evidence>
<sequence length="194" mass="22561">MKKLLLLLTVITLFSCKNERAEAPNKKEIPEALKEKVSFRSGSRGNLVEELYQELVLNTPELQQLESDIDNLDTRETLDGYYSYNRKSIDFYASARNQAELIKDSITRKKILAFIQKSNNAYFEKSKELDKLSKTIIDKEASIEDSHAILKIILTTSIIVKYQNENVPKKKELENMIKREDNLVKRIQKQTPEY</sequence>